<evidence type="ECO:0000313" key="2">
    <source>
        <dbReference type="Proteomes" id="UP000623250"/>
    </source>
</evidence>
<reference evidence="1 2" key="1">
    <citation type="submission" date="2020-12" db="EMBL/GenBank/DDBJ databases">
        <title>Revised draft genomes of Rhodomicrobium vannielii ATCC 17100 and Rhodomicrobium udaipurense JA643.</title>
        <authorList>
            <person name="Conners E.M."/>
            <person name="Davenport E.J."/>
            <person name="Bose A."/>
        </authorList>
    </citation>
    <scope>NUCLEOTIDE SEQUENCE [LARGE SCALE GENOMIC DNA]</scope>
    <source>
        <strain evidence="1 2">JA643</strain>
    </source>
</reference>
<proteinExistence type="predicted"/>
<dbReference type="EMBL" id="JAEMUK010000008">
    <property type="protein sequence ID" value="MBJ7542620.1"/>
    <property type="molecule type" value="Genomic_DNA"/>
</dbReference>
<dbReference type="Proteomes" id="UP000623250">
    <property type="component" value="Unassembled WGS sequence"/>
</dbReference>
<dbReference type="RefSeq" id="WP_155955160.1">
    <property type="nucleotide sequence ID" value="NZ_JAEMUK010000008.1"/>
</dbReference>
<gene>
    <name evidence="1" type="ORF">JDN41_03510</name>
</gene>
<evidence type="ECO:0000313" key="1">
    <source>
        <dbReference type="EMBL" id="MBJ7542620.1"/>
    </source>
</evidence>
<accession>A0A8I1KGD0</accession>
<keyword evidence="2" id="KW-1185">Reference proteome</keyword>
<comment type="caution">
    <text evidence="1">The sequence shown here is derived from an EMBL/GenBank/DDBJ whole genome shotgun (WGS) entry which is preliminary data.</text>
</comment>
<protein>
    <submittedName>
        <fullName evidence="1">Uncharacterized protein</fullName>
    </submittedName>
</protein>
<organism evidence="1 2">
    <name type="scientific">Rhodomicrobium udaipurense</name>
    <dbReference type="NCBI Taxonomy" id="1202716"/>
    <lineage>
        <taxon>Bacteria</taxon>
        <taxon>Pseudomonadati</taxon>
        <taxon>Pseudomonadota</taxon>
        <taxon>Alphaproteobacteria</taxon>
        <taxon>Hyphomicrobiales</taxon>
        <taxon>Hyphomicrobiaceae</taxon>
        <taxon>Rhodomicrobium</taxon>
    </lineage>
</organism>
<dbReference type="AlphaFoldDB" id="A0A8I1KGD0"/>
<name>A0A8I1KGD0_9HYPH</name>
<sequence>MSKDRSPDTLIRRAKQTRDQADALEEIWLKNALEDVAQAYEWLALKLAAEPTNAIN</sequence>